<dbReference type="HOGENOM" id="CLU_010194_8_2_1"/>
<dbReference type="Gene3D" id="3.40.50.720">
    <property type="entry name" value="NAD(P)-binding Rossmann-like Domain"/>
    <property type="match status" value="2"/>
</dbReference>
<sequence>MSLINLTSTYHRSTYPSISPSKPSLSQAGRTVLITGGGGSIGCSFAKASASRVIVVGCRSGLLDEAVAKLQDEFGKAGPTEFVACQGDIAHFSPSGPDTLSMDRNKLRQAFDINVWGNFDMSAKFVQQPTDSTAKCPLYLVHVSTASSHMYPSPKLTPYSSSKTAFMALLGHIADERKVDDVQIISYHPGALYSEAASKANILQDLIKWDESKLLLRCLGSFPRGILASWTVWAHWDVNELREAAHTTNNQNNEIKTQLAEEKGYLKVGILGLPSISFAAFLNQ</sequence>
<dbReference type="PANTHER" id="PTHR42901">
    <property type="entry name" value="ALCOHOL DEHYDROGENASE"/>
    <property type="match status" value="1"/>
</dbReference>
<protein>
    <recommendedName>
        <fullName evidence="5">NAD(P)-binding protein</fullName>
    </recommendedName>
</protein>
<keyword evidence="4" id="KW-1185">Reference proteome</keyword>
<dbReference type="PRINTS" id="PR00081">
    <property type="entry name" value="GDHRDH"/>
</dbReference>
<dbReference type="SUPFAM" id="SSF51735">
    <property type="entry name" value="NAD(P)-binding Rossmann-fold domains"/>
    <property type="match status" value="1"/>
</dbReference>
<dbReference type="InterPro" id="IPR036291">
    <property type="entry name" value="NAD(P)-bd_dom_sf"/>
</dbReference>
<accession>A0A0D0CRY3</accession>
<evidence type="ECO:0000256" key="1">
    <source>
        <dbReference type="ARBA" id="ARBA00006484"/>
    </source>
</evidence>
<evidence type="ECO:0008006" key="5">
    <source>
        <dbReference type="Google" id="ProtNLM"/>
    </source>
</evidence>
<dbReference type="InterPro" id="IPR002347">
    <property type="entry name" value="SDR_fam"/>
</dbReference>
<dbReference type="Proteomes" id="UP000053593">
    <property type="component" value="Unassembled WGS sequence"/>
</dbReference>
<reference evidence="3 4" key="1">
    <citation type="submission" date="2014-04" db="EMBL/GenBank/DDBJ databases">
        <title>Evolutionary Origins and Diversification of the Mycorrhizal Mutualists.</title>
        <authorList>
            <consortium name="DOE Joint Genome Institute"/>
            <consortium name="Mycorrhizal Genomics Consortium"/>
            <person name="Kohler A."/>
            <person name="Kuo A."/>
            <person name="Nagy L.G."/>
            <person name="Floudas D."/>
            <person name="Copeland A."/>
            <person name="Barry K.W."/>
            <person name="Cichocki N."/>
            <person name="Veneault-Fourrey C."/>
            <person name="LaButti K."/>
            <person name="Lindquist E.A."/>
            <person name="Lipzen A."/>
            <person name="Lundell T."/>
            <person name="Morin E."/>
            <person name="Murat C."/>
            <person name="Riley R."/>
            <person name="Ohm R."/>
            <person name="Sun H."/>
            <person name="Tunlid A."/>
            <person name="Henrissat B."/>
            <person name="Grigoriev I.V."/>
            <person name="Hibbett D.S."/>
            <person name="Martin F."/>
        </authorList>
    </citation>
    <scope>NUCLEOTIDE SEQUENCE [LARGE SCALE GENOMIC DNA]</scope>
    <source>
        <strain evidence="3 4">FD-317 M1</strain>
    </source>
</reference>
<proteinExistence type="inferred from homology"/>
<name>A0A0D0CRY3_9AGAR</name>
<dbReference type="GO" id="GO:0016491">
    <property type="term" value="F:oxidoreductase activity"/>
    <property type="evidence" value="ECO:0007669"/>
    <property type="project" value="UniProtKB-KW"/>
</dbReference>
<evidence type="ECO:0000256" key="2">
    <source>
        <dbReference type="ARBA" id="ARBA00023002"/>
    </source>
</evidence>
<dbReference type="OrthoDB" id="2833899at2759"/>
<comment type="similarity">
    <text evidence="1">Belongs to the short-chain dehydrogenases/reductases (SDR) family.</text>
</comment>
<keyword evidence="2" id="KW-0560">Oxidoreductase</keyword>
<dbReference type="EMBL" id="KN834785">
    <property type="protein sequence ID" value="KIK58413.1"/>
    <property type="molecule type" value="Genomic_DNA"/>
</dbReference>
<dbReference type="Pfam" id="PF00106">
    <property type="entry name" value="adh_short"/>
    <property type="match status" value="1"/>
</dbReference>
<dbReference type="PANTHER" id="PTHR42901:SF1">
    <property type="entry name" value="ALCOHOL DEHYDROGENASE"/>
    <property type="match status" value="1"/>
</dbReference>
<evidence type="ECO:0000313" key="4">
    <source>
        <dbReference type="Proteomes" id="UP000053593"/>
    </source>
</evidence>
<dbReference type="AlphaFoldDB" id="A0A0D0CRY3"/>
<evidence type="ECO:0000313" key="3">
    <source>
        <dbReference type="EMBL" id="KIK58413.1"/>
    </source>
</evidence>
<gene>
    <name evidence="3" type="ORF">GYMLUDRAFT_246118</name>
</gene>
<organism evidence="3 4">
    <name type="scientific">Collybiopsis luxurians FD-317 M1</name>
    <dbReference type="NCBI Taxonomy" id="944289"/>
    <lineage>
        <taxon>Eukaryota</taxon>
        <taxon>Fungi</taxon>
        <taxon>Dikarya</taxon>
        <taxon>Basidiomycota</taxon>
        <taxon>Agaricomycotina</taxon>
        <taxon>Agaricomycetes</taxon>
        <taxon>Agaricomycetidae</taxon>
        <taxon>Agaricales</taxon>
        <taxon>Marasmiineae</taxon>
        <taxon>Omphalotaceae</taxon>
        <taxon>Collybiopsis</taxon>
        <taxon>Collybiopsis luxurians</taxon>
    </lineage>
</organism>